<accession>A0A5C4T6W2</accession>
<proteinExistence type="inferred from homology"/>
<evidence type="ECO:0000256" key="1">
    <source>
        <dbReference type="HAMAP-Rule" id="MF_00800"/>
    </source>
</evidence>
<evidence type="ECO:0000313" key="4">
    <source>
        <dbReference type="Proteomes" id="UP000307943"/>
    </source>
</evidence>
<dbReference type="Pfam" id="PF04260">
    <property type="entry name" value="DUF436"/>
    <property type="match status" value="1"/>
</dbReference>
<evidence type="ECO:0000256" key="2">
    <source>
        <dbReference type="SAM" id="MobiDB-lite"/>
    </source>
</evidence>
<keyword evidence="4" id="KW-1185">Reference proteome</keyword>
<name>A0A5C4T6W2_9BACL</name>
<dbReference type="HAMAP" id="MF_00800">
    <property type="entry name" value="UPF0340"/>
    <property type="match status" value="1"/>
</dbReference>
<gene>
    <name evidence="3" type="ORF">FE784_18845</name>
</gene>
<protein>
    <recommendedName>
        <fullName evidence="1">UPF0340 protein FE784_18845</fullName>
    </recommendedName>
</protein>
<dbReference type="PIRSF" id="PIRSF007510">
    <property type="entry name" value="UCP007510"/>
    <property type="match status" value="1"/>
</dbReference>
<organism evidence="3 4">
    <name type="scientific">Paenibacillus hemerocallicola</name>
    <dbReference type="NCBI Taxonomy" id="1172614"/>
    <lineage>
        <taxon>Bacteria</taxon>
        <taxon>Bacillati</taxon>
        <taxon>Bacillota</taxon>
        <taxon>Bacilli</taxon>
        <taxon>Bacillales</taxon>
        <taxon>Paenibacillaceae</taxon>
        <taxon>Paenibacillus</taxon>
    </lineage>
</organism>
<reference evidence="3 4" key="1">
    <citation type="submission" date="2019-05" db="EMBL/GenBank/DDBJ databases">
        <title>We sequenced the genome of Paenibacillus hemerocallicola KCTC 33185 for further insight into its adaptation and study the phylogeny of Paenibacillus.</title>
        <authorList>
            <person name="Narsing Rao M.P."/>
        </authorList>
    </citation>
    <scope>NUCLEOTIDE SEQUENCE [LARGE SCALE GENOMIC DNA]</scope>
    <source>
        <strain evidence="3 4">KCTC 33185</strain>
    </source>
</reference>
<dbReference type="EMBL" id="VDCQ01000026">
    <property type="protein sequence ID" value="TNJ64761.1"/>
    <property type="molecule type" value="Genomic_DNA"/>
</dbReference>
<evidence type="ECO:0000313" key="3">
    <source>
        <dbReference type="EMBL" id="TNJ64761.1"/>
    </source>
</evidence>
<comment type="caution">
    <text evidence="3">The sequence shown here is derived from an EMBL/GenBank/DDBJ whole genome shotgun (WGS) entry which is preliminary data.</text>
</comment>
<dbReference type="AlphaFoldDB" id="A0A5C4T6W2"/>
<comment type="similarity">
    <text evidence="1">Belongs to the UPF0340 family.</text>
</comment>
<dbReference type="InterPro" id="IPR028345">
    <property type="entry name" value="Antibiotic_NAT-like"/>
</dbReference>
<dbReference type="InterPro" id="IPR006340">
    <property type="entry name" value="DUF436"/>
</dbReference>
<sequence length="219" mass="23324">MQTDGAAGSGGAYSASEPGNGITVQQPDPDRIGADVETVLRELVEIGKVSRGQIVVIGTSTSEVMGRRIGTAGTEQVAEKIFQAVEAVRRDIGLYPAFQCCEHLNRALVVERAILGKYPQLEEVSVIPVRKAGGSMAAYAYRHLTDACVVETISAHAGLDIGDTLIGMHLRRVAVPARPSIRSIGHAHVNMAYTRPKLIGGERAVYSSERAEAARDSCD</sequence>
<dbReference type="NCBIfam" id="TIGR01440">
    <property type="entry name" value="TIGR01440 family protein"/>
    <property type="match status" value="1"/>
</dbReference>
<feature type="region of interest" description="Disordered" evidence="2">
    <location>
        <begin position="1"/>
        <end position="29"/>
    </location>
</feature>
<dbReference type="Gene3D" id="3.40.50.10360">
    <property type="entry name" value="Hypothetical protein TT1679"/>
    <property type="match status" value="1"/>
</dbReference>
<dbReference type="Proteomes" id="UP000307943">
    <property type="component" value="Unassembled WGS sequence"/>
</dbReference>
<dbReference type="OrthoDB" id="9803187at2"/>
<dbReference type="SUPFAM" id="SSF110710">
    <property type="entry name" value="TTHA0583/YokD-like"/>
    <property type="match status" value="1"/>
</dbReference>